<evidence type="ECO:0000256" key="2">
    <source>
        <dbReference type="ARBA" id="ARBA00022448"/>
    </source>
</evidence>
<keyword evidence="7" id="KW-0406">Ion transport</keyword>
<keyword evidence="4" id="KW-0460">Magnesium</keyword>
<feature type="transmembrane region" description="Helical" evidence="9">
    <location>
        <begin position="120"/>
        <end position="146"/>
    </location>
</feature>
<evidence type="ECO:0000313" key="11">
    <source>
        <dbReference type="Proteomes" id="UP001168575"/>
    </source>
</evidence>
<feature type="transmembrane region" description="Helical" evidence="9">
    <location>
        <begin position="80"/>
        <end position="99"/>
    </location>
</feature>
<sequence length="209" mass="21455">MNLLLLIPAAAVIALIFAAYKAIYVKRADAGNERMQEIAAAIAEGANAFLMAEYKILAVFIAVLFVLMGLLISWGTAICFLLGAGFSILAGFFGMRVATKANVRTASAAMTGGMNRALSVAFSGGSVMGLCVVGLGLLGCSMIYIITGNYDILFGFSLGASSIALFARVGGGIYTKAADVGADLVGKVEAGIPEDDPRNPAVIADNVGD</sequence>
<accession>A0AA43RJ55</accession>
<evidence type="ECO:0000256" key="1">
    <source>
        <dbReference type="ARBA" id="ARBA00004127"/>
    </source>
</evidence>
<dbReference type="Pfam" id="PF03030">
    <property type="entry name" value="H_PPase"/>
    <property type="match status" value="1"/>
</dbReference>
<proteinExistence type="predicted"/>
<dbReference type="GO" id="GO:0009678">
    <property type="term" value="F:diphosphate hydrolysis-driven proton transmembrane transporter activity"/>
    <property type="evidence" value="ECO:0007669"/>
    <property type="project" value="InterPro"/>
</dbReference>
<keyword evidence="2" id="KW-0813">Transport</keyword>
<organism evidence="10 11">
    <name type="scientific">Phoenicibacter congonensis</name>
    <dbReference type="NCBI Taxonomy" id="1944646"/>
    <lineage>
        <taxon>Bacteria</taxon>
        <taxon>Bacillati</taxon>
        <taxon>Actinomycetota</taxon>
        <taxon>Coriobacteriia</taxon>
        <taxon>Eggerthellales</taxon>
        <taxon>Eggerthellaceae</taxon>
        <taxon>Phoenicibacter</taxon>
    </lineage>
</organism>
<keyword evidence="6 9" id="KW-1133">Transmembrane helix</keyword>
<comment type="subcellular location">
    <subcellularLocation>
        <location evidence="1">Endomembrane system</location>
        <topology evidence="1">Multi-pass membrane protein</topology>
    </subcellularLocation>
</comment>
<evidence type="ECO:0000256" key="4">
    <source>
        <dbReference type="ARBA" id="ARBA00022842"/>
    </source>
</evidence>
<feature type="transmembrane region" description="Helical" evidence="9">
    <location>
        <begin position="56"/>
        <end position="74"/>
    </location>
</feature>
<keyword evidence="11" id="KW-1185">Reference proteome</keyword>
<feature type="non-terminal residue" evidence="10">
    <location>
        <position position="209"/>
    </location>
</feature>
<dbReference type="EMBL" id="JAUMVS010000160">
    <property type="protein sequence ID" value="MDO4842404.1"/>
    <property type="molecule type" value="Genomic_DNA"/>
</dbReference>
<evidence type="ECO:0000256" key="8">
    <source>
        <dbReference type="ARBA" id="ARBA00023136"/>
    </source>
</evidence>
<name>A0AA43RJ55_9ACTN</name>
<protein>
    <submittedName>
        <fullName evidence="10">Sodium/proton-translocating pyrophosphatase</fullName>
    </submittedName>
</protein>
<evidence type="ECO:0000256" key="3">
    <source>
        <dbReference type="ARBA" id="ARBA00022692"/>
    </source>
</evidence>
<dbReference type="InterPro" id="IPR004131">
    <property type="entry name" value="PPase-energised_H-pump"/>
</dbReference>
<feature type="transmembrane region" description="Helical" evidence="9">
    <location>
        <begin position="6"/>
        <end position="25"/>
    </location>
</feature>
<dbReference type="Proteomes" id="UP001168575">
    <property type="component" value="Unassembled WGS sequence"/>
</dbReference>
<dbReference type="PANTHER" id="PTHR31998">
    <property type="entry name" value="K(+)-INSENSITIVE PYROPHOSPHATE-ENERGIZED PROTON PUMP"/>
    <property type="match status" value="1"/>
</dbReference>
<evidence type="ECO:0000256" key="5">
    <source>
        <dbReference type="ARBA" id="ARBA00022967"/>
    </source>
</evidence>
<dbReference type="AlphaFoldDB" id="A0AA43RJ55"/>
<keyword evidence="8 9" id="KW-0472">Membrane</keyword>
<dbReference type="GO" id="GO:0016020">
    <property type="term" value="C:membrane"/>
    <property type="evidence" value="ECO:0007669"/>
    <property type="project" value="InterPro"/>
</dbReference>
<evidence type="ECO:0000256" key="7">
    <source>
        <dbReference type="ARBA" id="ARBA00023065"/>
    </source>
</evidence>
<gene>
    <name evidence="10" type="ORF">Q3982_07000</name>
</gene>
<evidence type="ECO:0000313" key="10">
    <source>
        <dbReference type="EMBL" id="MDO4842404.1"/>
    </source>
</evidence>
<reference evidence="10" key="1">
    <citation type="submission" date="2023-07" db="EMBL/GenBank/DDBJ databases">
        <title>Between Cages and Wild: Unraveling the Impact of Captivity on Animal Microbiomes and Antimicrobial Resistance.</title>
        <authorList>
            <person name="Schmartz G.P."/>
            <person name="Rehner J."/>
            <person name="Schuff M.J."/>
            <person name="Becker S.L."/>
            <person name="Kravczyk M."/>
            <person name="Gurevich A."/>
            <person name="Francke R."/>
            <person name="Mueller R."/>
            <person name="Keller V."/>
            <person name="Keller A."/>
        </authorList>
    </citation>
    <scope>NUCLEOTIDE SEQUENCE</scope>
    <source>
        <strain evidence="10">S12M_St_49</strain>
    </source>
</reference>
<evidence type="ECO:0000256" key="9">
    <source>
        <dbReference type="SAM" id="Phobius"/>
    </source>
</evidence>
<keyword evidence="3 9" id="KW-0812">Transmembrane</keyword>
<keyword evidence="5" id="KW-1278">Translocase</keyword>
<dbReference type="GO" id="GO:0012505">
    <property type="term" value="C:endomembrane system"/>
    <property type="evidence" value="ECO:0007669"/>
    <property type="project" value="UniProtKB-SubCell"/>
</dbReference>
<comment type="caution">
    <text evidence="10">The sequence shown here is derived from an EMBL/GenBank/DDBJ whole genome shotgun (WGS) entry which is preliminary data.</text>
</comment>
<feature type="transmembrane region" description="Helical" evidence="9">
    <location>
        <begin position="152"/>
        <end position="169"/>
    </location>
</feature>
<evidence type="ECO:0000256" key="6">
    <source>
        <dbReference type="ARBA" id="ARBA00022989"/>
    </source>
</evidence>
<dbReference type="GO" id="GO:0004427">
    <property type="term" value="F:inorganic diphosphate phosphatase activity"/>
    <property type="evidence" value="ECO:0007669"/>
    <property type="project" value="InterPro"/>
</dbReference>